<proteinExistence type="predicted"/>
<dbReference type="InterPro" id="IPR044925">
    <property type="entry name" value="His-Me_finger_sf"/>
</dbReference>
<dbReference type="GO" id="GO:0071897">
    <property type="term" value="P:DNA biosynthetic process"/>
    <property type="evidence" value="ECO:0007669"/>
    <property type="project" value="UniProtKB-ARBA"/>
</dbReference>
<dbReference type="SUPFAM" id="SSF53098">
    <property type="entry name" value="Ribonuclease H-like"/>
    <property type="match status" value="1"/>
</dbReference>
<dbReference type="PANTHER" id="PTHR31511:SF12">
    <property type="entry name" value="RHO TERMINATION FACTOR N-TERMINAL DOMAIN-CONTAINING PROTEIN"/>
    <property type="match status" value="1"/>
</dbReference>
<gene>
    <name evidence="1" type="ORF">X975_17131</name>
</gene>
<evidence type="ECO:0008006" key="3">
    <source>
        <dbReference type="Google" id="ProtNLM"/>
    </source>
</evidence>
<dbReference type="GO" id="GO:0042575">
    <property type="term" value="C:DNA polymerase complex"/>
    <property type="evidence" value="ECO:0007669"/>
    <property type="project" value="UniProtKB-ARBA"/>
</dbReference>
<dbReference type="Proteomes" id="UP000054359">
    <property type="component" value="Unassembled WGS sequence"/>
</dbReference>
<name>A0A087U3L2_STEMI</name>
<dbReference type="Gene3D" id="3.40.1800.10">
    <property type="entry name" value="His-Me finger endonucleases"/>
    <property type="match status" value="1"/>
</dbReference>
<dbReference type="AlphaFoldDB" id="A0A087U3L2"/>
<dbReference type="OMA" id="KESNICH"/>
<dbReference type="InterPro" id="IPR012337">
    <property type="entry name" value="RNaseH-like_sf"/>
</dbReference>
<accession>A0A087U3L2</accession>
<reference evidence="1 2" key="1">
    <citation type="submission" date="2013-11" db="EMBL/GenBank/DDBJ databases">
        <title>Genome sequencing of Stegodyphus mimosarum.</title>
        <authorList>
            <person name="Bechsgaard J."/>
        </authorList>
    </citation>
    <scope>NUCLEOTIDE SEQUENCE [LARGE SCALE GENOMIC DNA]</scope>
</reference>
<evidence type="ECO:0000313" key="2">
    <source>
        <dbReference type="Proteomes" id="UP000054359"/>
    </source>
</evidence>
<protein>
    <recommendedName>
        <fullName evidence="3">DNA-directed DNA polymerase</fullName>
    </recommendedName>
</protein>
<feature type="non-terminal residue" evidence="1">
    <location>
        <position position="733"/>
    </location>
</feature>
<evidence type="ECO:0000313" key="1">
    <source>
        <dbReference type="EMBL" id="KFM71951.1"/>
    </source>
</evidence>
<keyword evidence="2" id="KW-1185">Reference proteome</keyword>
<dbReference type="InterPro" id="IPR038563">
    <property type="entry name" value="Endonuclease_7_sf"/>
</dbReference>
<dbReference type="Pfam" id="PF02945">
    <property type="entry name" value="Endonuclease_7"/>
    <property type="match status" value="1"/>
</dbReference>
<dbReference type="EMBL" id="KK118007">
    <property type="protein sequence ID" value="KFM71951.1"/>
    <property type="molecule type" value="Genomic_DNA"/>
</dbReference>
<dbReference type="InterPro" id="IPR004211">
    <property type="entry name" value="Endonuclease_7"/>
</dbReference>
<organism evidence="1 2">
    <name type="scientific">Stegodyphus mimosarum</name>
    <name type="common">African social velvet spider</name>
    <dbReference type="NCBI Taxonomy" id="407821"/>
    <lineage>
        <taxon>Eukaryota</taxon>
        <taxon>Metazoa</taxon>
        <taxon>Ecdysozoa</taxon>
        <taxon>Arthropoda</taxon>
        <taxon>Chelicerata</taxon>
        <taxon>Arachnida</taxon>
        <taxon>Araneae</taxon>
        <taxon>Araneomorphae</taxon>
        <taxon>Entelegynae</taxon>
        <taxon>Eresoidea</taxon>
        <taxon>Eresidae</taxon>
        <taxon>Stegodyphus</taxon>
    </lineage>
</organism>
<sequence>MTPQDEQNFKSATHCYLCKNILNKDRVRDHDHLTGKYRGALHNICNLKYRLQKKIPVVFHNLKYYDAHLIMQGIGKIPNREFFVIANNMEKYISFSIKRKWNILRISLIFIDSFQFMNASLEKLVSNLPEEKFRILKENIHHQDIKLLLRKGVYPYEYINSFDKFKETQLPFIENFQSTLTGESISSDDYIHAQTVWQAFHIQNLGEYHDLYVKSDVLQLADVFENFRQLCKTYYSLDCAHFMTAPGLAWQACLKMTDQALELLTDVDMHLFIENGIRGGVSMITQRKSVANNKYLKNFDSTKESKYILYLDANNLYGWAMSQPLPYGNFEWVEPDKNIIEKILTLSEDSLDGYILEVDLEYPKELHNAHNDYPLAPEKMKIIANHLSPYAVSVLKNDKFISNTKLVPNLNPKFNYIIYHKNLQLYLSLGMKLTHVHKIIKFKQKAWLQPYIQFNTDQRKDAQTGYEKDFFKLMNNSVYGKTMENVRKHIDVQLVNTEKRAKKLVAAPTFHNFRIFDHDLVGIQRLKNCVSLNRPIYVGFVILELSKYHMYNFHYNHIKKQYGERAKLLFTDTDSLTYEILTEDVYRDMSFHMHLYDMSDYPKTHALYSISNKKKIGCFKDEMSSKAILEFIGLRAKMYSLLLDETIQTNGITNLNRETHSTKVFRDDKGKKSSVPSLGFEAPILHLLCGRATTTALVGGYDNSSYCLPFKDRFDEAQDLVYQTLDELSSTTF</sequence>
<dbReference type="OrthoDB" id="6433335at2759"/>
<dbReference type="STRING" id="407821.A0A087U3L2"/>
<dbReference type="SUPFAM" id="SSF54060">
    <property type="entry name" value="His-Me finger endonucleases"/>
    <property type="match status" value="1"/>
</dbReference>
<dbReference type="InterPro" id="IPR043502">
    <property type="entry name" value="DNA/RNA_pol_sf"/>
</dbReference>
<dbReference type="SUPFAM" id="SSF56672">
    <property type="entry name" value="DNA/RNA polymerases"/>
    <property type="match status" value="1"/>
</dbReference>
<dbReference type="PANTHER" id="PTHR31511">
    <property type="entry name" value="PROTEIN CBG23764"/>
    <property type="match status" value="1"/>
</dbReference>